<keyword evidence="1" id="KW-1133">Transmembrane helix</keyword>
<proteinExistence type="predicted"/>
<evidence type="ECO:0000313" key="2">
    <source>
        <dbReference type="EMBL" id="ADB38728.1"/>
    </source>
</evidence>
<dbReference type="eggNOG" id="ENOG5033MJ4">
    <property type="taxonomic scope" value="Bacteria"/>
</dbReference>
<dbReference type="KEGG" id="sli:Slin_2712"/>
<feature type="transmembrane region" description="Helical" evidence="1">
    <location>
        <begin position="20"/>
        <end position="39"/>
    </location>
</feature>
<dbReference type="RefSeq" id="WP_012927260.1">
    <property type="nucleotide sequence ID" value="NC_013730.1"/>
</dbReference>
<keyword evidence="3" id="KW-1185">Reference proteome</keyword>
<dbReference type="STRING" id="504472.Slin_2712"/>
<reference evidence="2 3" key="1">
    <citation type="journal article" date="2010" name="Stand. Genomic Sci.">
        <title>Complete genome sequence of Spirosoma linguale type strain (1).</title>
        <authorList>
            <person name="Lail K."/>
            <person name="Sikorski J."/>
            <person name="Saunders E."/>
            <person name="Lapidus A."/>
            <person name="Glavina Del Rio T."/>
            <person name="Copeland A."/>
            <person name="Tice H."/>
            <person name="Cheng J.-F."/>
            <person name="Lucas S."/>
            <person name="Nolan M."/>
            <person name="Bruce D."/>
            <person name="Goodwin L."/>
            <person name="Pitluck S."/>
            <person name="Ivanova N."/>
            <person name="Mavromatis K."/>
            <person name="Ovchinnikova G."/>
            <person name="Pati A."/>
            <person name="Chen A."/>
            <person name="Palaniappan K."/>
            <person name="Land M."/>
            <person name="Hauser L."/>
            <person name="Chang Y.-J."/>
            <person name="Jeffries C.D."/>
            <person name="Chain P."/>
            <person name="Brettin T."/>
            <person name="Detter J.C."/>
            <person name="Schuetze A."/>
            <person name="Rohde M."/>
            <person name="Tindall B.J."/>
            <person name="Goeker M."/>
            <person name="Bristow J."/>
            <person name="Eisen J.A."/>
            <person name="Markowitz V."/>
            <person name="Hugenholtz P."/>
            <person name="Kyrpides N.C."/>
            <person name="Klenk H.-P."/>
            <person name="Chen F."/>
        </authorList>
    </citation>
    <scope>NUCLEOTIDE SEQUENCE [LARGE SCALE GENOMIC DNA]</scope>
    <source>
        <strain evidence="3">ATCC 33905 / DSM 74 / LMG 10896 / Claus 1</strain>
    </source>
</reference>
<evidence type="ECO:0000313" key="3">
    <source>
        <dbReference type="Proteomes" id="UP000002028"/>
    </source>
</evidence>
<name>D2QIE4_SPILD</name>
<accession>D2QIE4</accession>
<keyword evidence="1" id="KW-0812">Transmembrane</keyword>
<protein>
    <submittedName>
        <fullName evidence="2">Uncharacterized protein</fullName>
    </submittedName>
</protein>
<gene>
    <name evidence="2" type="ordered locus">Slin_2712</name>
</gene>
<evidence type="ECO:0000256" key="1">
    <source>
        <dbReference type="SAM" id="Phobius"/>
    </source>
</evidence>
<dbReference type="HOGENOM" id="CLU_2384672_0_0_10"/>
<sequence length="94" mass="10761">MSSTDQSTNTRHLSVKFNRIMYGAFVLLSAYFLATGSYHDAAVNLGIGLIFDPFDQTVRWDNRPRWQRVWLIIHLVVIVGIVVYWKASGAQGFR</sequence>
<dbReference type="EMBL" id="CP001769">
    <property type="protein sequence ID" value="ADB38728.1"/>
    <property type="molecule type" value="Genomic_DNA"/>
</dbReference>
<organism evidence="2 3">
    <name type="scientific">Spirosoma linguale (strain ATCC 33905 / DSM 74 / LMG 10896 / Claus 1)</name>
    <dbReference type="NCBI Taxonomy" id="504472"/>
    <lineage>
        <taxon>Bacteria</taxon>
        <taxon>Pseudomonadati</taxon>
        <taxon>Bacteroidota</taxon>
        <taxon>Cytophagia</taxon>
        <taxon>Cytophagales</taxon>
        <taxon>Cytophagaceae</taxon>
        <taxon>Spirosoma</taxon>
    </lineage>
</organism>
<dbReference type="AlphaFoldDB" id="D2QIE4"/>
<dbReference type="Proteomes" id="UP000002028">
    <property type="component" value="Chromosome"/>
</dbReference>
<keyword evidence="1" id="KW-0472">Membrane</keyword>
<feature type="transmembrane region" description="Helical" evidence="1">
    <location>
        <begin position="69"/>
        <end position="87"/>
    </location>
</feature>